<dbReference type="GO" id="GO:0003677">
    <property type="term" value="F:DNA binding"/>
    <property type="evidence" value="ECO:0007669"/>
    <property type="project" value="InterPro"/>
</dbReference>
<accession>A0A7H9CIY7</accession>
<protein>
    <recommendedName>
        <fullName evidence="5">Helix-turn-helix domain-containing protein</fullName>
    </recommendedName>
</protein>
<feature type="region of interest" description="Disordered" evidence="1">
    <location>
        <begin position="167"/>
        <end position="202"/>
    </location>
</feature>
<keyword evidence="2" id="KW-0812">Transmembrane</keyword>
<dbReference type="Proteomes" id="UP000509414">
    <property type="component" value="Chromosome"/>
</dbReference>
<dbReference type="KEGG" id="cinf:CINF_1606"/>
<sequence length="299" mass="34221">MANEISKLKEYNLEEISKTTKIPLEYLESMLKNDYAKLINVNVKAYTKIISREYGIDTSGFLSNFESFVANTNENQTEKVKINPRLHGYCAKEKSNSTLWLILMLILMALGIWGSKMLQNIDFSHLVPDNITIHDEDAQTNEANATNEEQEDEESDLIINDISQTDQNQTSQIQANEANATSEPAQTNEQNQIEQSQIEQSLAEQSPKIAHFTPKKSIWIGIKNLDDMQKRSFNAKQPFDINLTGNMLLVTGHGRLSLSYDEQNKTYNQKDTLRFHITNGEIKKLNFKEFIKLNKGPLW</sequence>
<name>A0A7H9CIY7_9BACT</name>
<dbReference type="EMBL" id="CP049075">
    <property type="protein sequence ID" value="QLI06080.1"/>
    <property type="molecule type" value="Genomic_DNA"/>
</dbReference>
<feature type="compositionally biased region" description="Low complexity" evidence="1">
    <location>
        <begin position="188"/>
        <end position="201"/>
    </location>
</feature>
<keyword evidence="2" id="KW-1133">Transmembrane helix</keyword>
<reference evidence="3 4" key="1">
    <citation type="submission" date="2020-02" db="EMBL/GenBank/DDBJ databases">
        <title>Complete genome sequence of the novel Campylobacter species Candidatus Campylobacter infans.</title>
        <authorList>
            <person name="Duim B."/>
            <person name="Zomer A."/>
            <person name="van der Graaf L."/>
            <person name="Wagenaar J."/>
        </authorList>
    </citation>
    <scope>NUCLEOTIDE SEQUENCE [LARGE SCALE GENOMIC DNA]</scope>
    <source>
        <strain evidence="3 4">19S00001</strain>
    </source>
</reference>
<evidence type="ECO:0000256" key="2">
    <source>
        <dbReference type="SAM" id="Phobius"/>
    </source>
</evidence>
<dbReference type="RefSeq" id="WP_179975173.1">
    <property type="nucleotide sequence ID" value="NZ_CP049075.1"/>
</dbReference>
<dbReference type="InterPro" id="IPR010982">
    <property type="entry name" value="Lambda_DNA-bd_dom_sf"/>
</dbReference>
<feature type="compositionally biased region" description="Polar residues" evidence="1">
    <location>
        <begin position="167"/>
        <end position="187"/>
    </location>
</feature>
<evidence type="ECO:0008006" key="5">
    <source>
        <dbReference type="Google" id="ProtNLM"/>
    </source>
</evidence>
<dbReference type="Gene3D" id="1.10.260.40">
    <property type="entry name" value="lambda repressor-like DNA-binding domains"/>
    <property type="match status" value="1"/>
</dbReference>
<keyword evidence="2" id="KW-0472">Membrane</keyword>
<dbReference type="AlphaFoldDB" id="A0A7H9CIY7"/>
<keyword evidence="4" id="KW-1185">Reference proteome</keyword>
<organism evidence="3 4">
    <name type="scientific">Candidatus Campylobacter infans</name>
    <dbReference type="NCBI Taxonomy" id="2561898"/>
    <lineage>
        <taxon>Bacteria</taxon>
        <taxon>Pseudomonadati</taxon>
        <taxon>Campylobacterota</taxon>
        <taxon>Epsilonproteobacteria</taxon>
        <taxon>Campylobacterales</taxon>
        <taxon>Campylobacteraceae</taxon>
        <taxon>Campylobacter</taxon>
    </lineage>
</organism>
<gene>
    <name evidence="3" type="ORF">CINF_1606</name>
</gene>
<evidence type="ECO:0000313" key="3">
    <source>
        <dbReference type="EMBL" id="QLI06080.1"/>
    </source>
</evidence>
<evidence type="ECO:0000256" key="1">
    <source>
        <dbReference type="SAM" id="MobiDB-lite"/>
    </source>
</evidence>
<proteinExistence type="predicted"/>
<evidence type="ECO:0000313" key="4">
    <source>
        <dbReference type="Proteomes" id="UP000509414"/>
    </source>
</evidence>
<feature type="transmembrane region" description="Helical" evidence="2">
    <location>
        <begin position="98"/>
        <end position="115"/>
    </location>
</feature>